<dbReference type="Proteomes" id="UP000301751">
    <property type="component" value="Unassembled WGS sequence"/>
</dbReference>
<comment type="caution">
    <text evidence="1">The sequence shown here is derived from an EMBL/GenBank/DDBJ whole genome shotgun (WGS) entry which is preliminary data.</text>
</comment>
<gene>
    <name evidence="1" type="ORF">AQPW35_47290</name>
</gene>
<keyword evidence="2" id="KW-1185">Reference proteome</keyword>
<dbReference type="AlphaFoldDB" id="A0A480B3L2"/>
<accession>A0A480B3L2</accession>
<organism evidence="1 2">
    <name type="scientific">Pseudaquabacterium pictum</name>
    <dbReference type="NCBI Taxonomy" id="2315236"/>
    <lineage>
        <taxon>Bacteria</taxon>
        <taxon>Pseudomonadati</taxon>
        <taxon>Pseudomonadota</taxon>
        <taxon>Betaproteobacteria</taxon>
        <taxon>Burkholderiales</taxon>
        <taxon>Sphaerotilaceae</taxon>
        <taxon>Pseudaquabacterium</taxon>
    </lineage>
</organism>
<dbReference type="EMBL" id="BJCL01000018">
    <property type="protein sequence ID" value="GCL65648.1"/>
    <property type="molecule type" value="Genomic_DNA"/>
</dbReference>
<protein>
    <submittedName>
        <fullName evidence="1">Uncharacterized protein</fullName>
    </submittedName>
</protein>
<proteinExistence type="predicted"/>
<reference evidence="2" key="1">
    <citation type="submission" date="2019-03" db="EMBL/GenBank/DDBJ databases">
        <title>Aquabacterium pictum sp.nov., the first bacteriochlorophyll a-containing freshwater bacterium in the genus Aquabacterium of the class Betaproteobacteria.</title>
        <authorList>
            <person name="Hirose S."/>
            <person name="Tank M."/>
            <person name="Hara E."/>
            <person name="Tamaki H."/>
            <person name="Takaichi S."/>
            <person name="Haruta S."/>
            <person name="Hanada S."/>
        </authorList>
    </citation>
    <scope>NUCLEOTIDE SEQUENCE [LARGE SCALE GENOMIC DNA]</scope>
    <source>
        <strain evidence="2">W35</strain>
    </source>
</reference>
<sequence length="96" mass="10299">MRGTLWRLQPQKDKLHGMVATKTLSKRPSKPASKKAAAKFAAAKPAVRAAARKAVVLGQLKASNGKVYQVLAPATGPRHLSTEDVQRAVELMVSAR</sequence>
<evidence type="ECO:0000313" key="1">
    <source>
        <dbReference type="EMBL" id="GCL65648.1"/>
    </source>
</evidence>
<evidence type="ECO:0000313" key="2">
    <source>
        <dbReference type="Proteomes" id="UP000301751"/>
    </source>
</evidence>
<name>A0A480B3L2_9BURK</name>